<dbReference type="Proteomes" id="UP000199034">
    <property type="component" value="Unassembled WGS sequence"/>
</dbReference>
<dbReference type="STRING" id="1045774.SAMN05421872_10959"/>
<evidence type="ECO:0000313" key="2">
    <source>
        <dbReference type="Proteomes" id="UP000199034"/>
    </source>
</evidence>
<sequence length="425" mass="47220">MFEYHIGMTTRDLDDCDTATAVLAFVRARRSIQLQAEADQLAAAVTWAGMHSTDSLSDAAAVWIPGCEDEMAIAGPGAPLIAEFSVLEFSAALGLSSDSGRIYLGHAVELAHRLPRVYERVQSLDLPVWKARRIAAETIDLPLDGAEFVDLHVASVAHKISIAQLDRTIEEARVRFDPETAAQRARDAAEVRHFDIEVQQVSYDGHVEVRGTLDLVDALDLEDAIARGASYLATIADGLSLDARRSIAVGDLARRQLTLDLNAEPDPDRKRPRQVVVHVHLADAAIARVENTRSMISVEQVRSWCQDGDSQVIIKPVIDLTGHVHVDAYEVPDRLKERQALLQHSCVFPWCRRRARSCDHDHGDPAAHGGTTCDCNIAPLCRRHHRAKTHTRWRYDKIDDTTFVWRSPNGLTFRRDHTGTTTPQP</sequence>
<dbReference type="AlphaFoldDB" id="A0A1G6VUT3"/>
<dbReference type="InterPro" id="IPR003615">
    <property type="entry name" value="HNH_nuc"/>
</dbReference>
<gene>
    <name evidence="1" type="ORF">SAMN05421872_10959</name>
</gene>
<organism evidence="1 2">
    <name type="scientific">Nocardioides lianchengensis</name>
    <dbReference type="NCBI Taxonomy" id="1045774"/>
    <lineage>
        <taxon>Bacteria</taxon>
        <taxon>Bacillati</taxon>
        <taxon>Actinomycetota</taxon>
        <taxon>Actinomycetes</taxon>
        <taxon>Propionibacteriales</taxon>
        <taxon>Nocardioidaceae</taxon>
        <taxon>Nocardioides</taxon>
    </lineage>
</organism>
<evidence type="ECO:0008006" key="3">
    <source>
        <dbReference type="Google" id="ProtNLM"/>
    </source>
</evidence>
<reference evidence="1 2" key="1">
    <citation type="submission" date="2016-10" db="EMBL/GenBank/DDBJ databases">
        <authorList>
            <person name="de Groot N.N."/>
        </authorList>
    </citation>
    <scope>NUCLEOTIDE SEQUENCE [LARGE SCALE GENOMIC DNA]</scope>
    <source>
        <strain evidence="1 2">CGMCC 4.6858</strain>
    </source>
</reference>
<proteinExistence type="predicted"/>
<evidence type="ECO:0000313" key="1">
    <source>
        <dbReference type="EMBL" id="SDD57308.1"/>
    </source>
</evidence>
<name>A0A1G6VUT3_9ACTN</name>
<protein>
    <recommendedName>
        <fullName evidence="3">HNH nuclease domain-containing protein</fullName>
    </recommendedName>
</protein>
<dbReference type="CDD" id="cd00085">
    <property type="entry name" value="HNHc"/>
    <property type="match status" value="1"/>
</dbReference>
<keyword evidence="2" id="KW-1185">Reference proteome</keyword>
<dbReference type="EMBL" id="FMZM01000009">
    <property type="protein sequence ID" value="SDD57308.1"/>
    <property type="molecule type" value="Genomic_DNA"/>
</dbReference>
<accession>A0A1G6VUT3</accession>